<dbReference type="Proteomes" id="UP001149140">
    <property type="component" value="Unassembled WGS sequence"/>
</dbReference>
<dbReference type="AlphaFoldDB" id="A0A9X3MRF6"/>
<evidence type="ECO:0000313" key="3">
    <source>
        <dbReference type="Proteomes" id="UP001149140"/>
    </source>
</evidence>
<name>A0A9X3MRF6_9ACTN</name>
<feature type="region of interest" description="Disordered" evidence="1">
    <location>
        <begin position="1"/>
        <end position="138"/>
    </location>
</feature>
<dbReference type="RefSeq" id="WP_270040435.1">
    <property type="nucleotide sequence ID" value="NZ_JAPDOD010000010.1"/>
</dbReference>
<feature type="compositionally biased region" description="Basic and acidic residues" evidence="1">
    <location>
        <begin position="51"/>
        <end position="105"/>
    </location>
</feature>
<evidence type="ECO:0000256" key="1">
    <source>
        <dbReference type="SAM" id="MobiDB-lite"/>
    </source>
</evidence>
<accession>A0A9X3MRF6</accession>
<feature type="non-terminal residue" evidence="2">
    <location>
        <position position="138"/>
    </location>
</feature>
<organism evidence="2 3">
    <name type="scientific">Solirubrobacter ginsenosidimutans</name>
    <dbReference type="NCBI Taxonomy" id="490573"/>
    <lineage>
        <taxon>Bacteria</taxon>
        <taxon>Bacillati</taxon>
        <taxon>Actinomycetota</taxon>
        <taxon>Thermoleophilia</taxon>
        <taxon>Solirubrobacterales</taxon>
        <taxon>Solirubrobacteraceae</taxon>
        <taxon>Solirubrobacter</taxon>
    </lineage>
</organism>
<gene>
    <name evidence="2" type="ORF">OM076_13250</name>
</gene>
<proteinExistence type="predicted"/>
<dbReference type="EMBL" id="JAPDOD010000010">
    <property type="protein sequence ID" value="MDA0161239.1"/>
    <property type="molecule type" value="Genomic_DNA"/>
</dbReference>
<protein>
    <submittedName>
        <fullName evidence="2">Uncharacterized protein</fullName>
    </submittedName>
</protein>
<feature type="compositionally biased region" description="Basic and acidic residues" evidence="1">
    <location>
        <begin position="1"/>
        <end position="22"/>
    </location>
</feature>
<comment type="caution">
    <text evidence="2">The sequence shown here is derived from an EMBL/GenBank/DDBJ whole genome shotgun (WGS) entry which is preliminary data.</text>
</comment>
<sequence>MAPEHDARTRAFYDHESDEQSPRRRHAAADWGVNEDIFDRMPSRRFKRGDRRAEHREDTDAHRFERRVSGPSDPRRAEETPGRADEWDEVRARRGDWADEHERRQVAPRSGDWPADDRADAAPRRAPAGDDSAARRRA</sequence>
<reference evidence="2" key="1">
    <citation type="submission" date="2022-10" db="EMBL/GenBank/DDBJ databases">
        <title>The WGS of Solirubrobacter ginsenosidimutans DSM 21036.</title>
        <authorList>
            <person name="Jiang Z."/>
        </authorList>
    </citation>
    <scope>NUCLEOTIDE SEQUENCE</scope>
    <source>
        <strain evidence="2">DSM 21036</strain>
    </source>
</reference>
<keyword evidence="3" id="KW-1185">Reference proteome</keyword>
<evidence type="ECO:0000313" key="2">
    <source>
        <dbReference type="EMBL" id="MDA0161239.1"/>
    </source>
</evidence>